<evidence type="ECO:0000256" key="2">
    <source>
        <dbReference type="ARBA" id="ARBA00023043"/>
    </source>
</evidence>
<keyword evidence="1" id="KW-0677">Repeat</keyword>
<protein>
    <submittedName>
        <fullName evidence="4">Uncharacterized protein</fullName>
    </submittedName>
</protein>
<dbReference type="EMBL" id="CACVAS010000170">
    <property type="protein sequence ID" value="CAA6828272.1"/>
    <property type="molecule type" value="Genomic_DNA"/>
</dbReference>
<dbReference type="InterPro" id="IPR002110">
    <property type="entry name" value="Ankyrin_rpt"/>
</dbReference>
<dbReference type="Pfam" id="PF12796">
    <property type="entry name" value="Ank_2"/>
    <property type="match status" value="1"/>
</dbReference>
<dbReference type="InterPro" id="IPR036770">
    <property type="entry name" value="Ankyrin_rpt-contain_sf"/>
</dbReference>
<evidence type="ECO:0000313" key="4">
    <source>
        <dbReference type="EMBL" id="CAA6828272.1"/>
    </source>
</evidence>
<dbReference type="AlphaFoldDB" id="A0A6S6UI35"/>
<dbReference type="Gene3D" id="1.25.40.20">
    <property type="entry name" value="Ankyrin repeat-containing domain"/>
    <property type="match status" value="1"/>
</dbReference>
<reference evidence="4" key="1">
    <citation type="submission" date="2020-01" db="EMBL/GenBank/DDBJ databases">
        <authorList>
            <person name="Meier V. D."/>
            <person name="Meier V D."/>
        </authorList>
    </citation>
    <scope>NUCLEOTIDE SEQUENCE</scope>
    <source>
        <strain evidence="4">HLG_WM_MAG_01</strain>
    </source>
</reference>
<evidence type="ECO:0000256" key="3">
    <source>
        <dbReference type="PROSITE-ProRule" id="PRU00023"/>
    </source>
</evidence>
<dbReference type="PROSITE" id="PS50088">
    <property type="entry name" value="ANK_REPEAT"/>
    <property type="match status" value="1"/>
</dbReference>
<dbReference type="PROSITE" id="PS50297">
    <property type="entry name" value="ANK_REP_REGION"/>
    <property type="match status" value="1"/>
</dbReference>
<dbReference type="SUPFAM" id="SSF48403">
    <property type="entry name" value="Ankyrin repeat"/>
    <property type="match status" value="1"/>
</dbReference>
<dbReference type="SMART" id="SM00248">
    <property type="entry name" value="ANK"/>
    <property type="match status" value="4"/>
</dbReference>
<sequence length="173" mass="19820">MSCNNTLNDALSAELVLNVNDIHTIHQLLYNGANINYQSKDGWCLLFELISLNKYKDLRSLYEYGIDMKLRDTKNRSALFWTIHHGHTDILDVLTTLKYPIDELITDNLPSLHYAVYKSNPKIINILLDAGLNIESVDAHHNTALDYAYIYDKKNMITLLEQRGASTANLEHL</sequence>
<feature type="repeat" description="ANK" evidence="3">
    <location>
        <begin position="107"/>
        <end position="139"/>
    </location>
</feature>
<accession>A0A6S6UI35</accession>
<gene>
    <name evidence="4" type="ORF">HELGO_WM1924</name>
</gene>
<proteinExistence type="predicted"/>
<dbReference type="PANTHER" id="PTHR24198">
    <property type="entry name" value="ANKYRIN REPEAT AND PROTEIN KINASE DOMAIN-CONTAINING PROTEIN"/>
    <property type="match status" value="1"/>
</dbReference>
<organism evidence="4">
    <name type="scientific">uncultured Sulfurovum sp</name>
    <dbReference type="NCBI Taxonomy" id="269237"/>
    <lineage>
        <taxon>Bacteria</taxon>
        <taxon>Pseudomonadati</taxon>
        <taxon>Campylobacterota</taxon>
        <taxon>Epsilonproteobacteria</taxon>
        <taxon>Campylobacterales</taxon>
        <taxon>Sulfurovaceae</taxon>
        <taxon>Sulfurovum</taxon>
        <taxon>environmental samples</taxon>
    </lineage>
</organism>
<dbReference type="PANTHER" id="PTHR24198:SF165">
    <property type="entry name" value="ANKYRIN REPEAT-CONTAINING PROTEIN-RELATED"/>
    <property type="match status" value="1"/>
</dbReference>
<name>A0A6S6UI35_9BACT</name>
<evidence type="ECO:0000256" key="1">
    <source>
        <dbReference type="ARBA" id="ARBA00022737"/>
    </source>
</evidence>
<keyword evidence="2 3" id="KW-0040">ANK repeat</keyword>